<organism evidence="1 2">
    <name type="scientific">Bifidobacterium pseudolongum subsp. globosum</name>
    <dbReference type="NCBI Taxonomy" id="1690"/>
    <lineage>
        <taxon>Bacteria</taxon>
        <taxon>Bacillati</taxon>
        <taxon>Actinomycetota</taxon>
        <taxon>Actinomycetes</taxon>
        <taxon>Bifidobacteriales</taxon>
        <taxon>Bifidobacteriaceae</taxon>
        <taxon>Bifidobacterium</taxon>
    </lineage>
</organism>
<evidence type="ECO:0000313" key="1">
    <source>
        <dbReference type="EMBL" id="RYQ26462.1"/>
    </source>
</evidence>
<sequence>MSRHIEVQDMCTRPYPKAKHNVWNVASEQLDSGLWRYRVDGSYERGTVRAAINSTAVAAGDVLVLVYECDQPNLLIGLNTGSTYCMRGCDWLRGGALDDRIGWNACRIMDTAYPNHEFSIHRDAGWVTIRGVANYTAADWPHIERQITAGRLPAAWFAPPRDTASGVQSIPVIIPGA</sequence>
<dbReference type="EMBL" id="RYUQ01000002">
    <property type="protein sequence ID" value="RYQ26462.1"/>
    <property type="molecule type" value="Genomic_DNA"/>
</dbReference>
<protein>
    <submittedName>
        <fullName evidence="1">Uncharacterized protein</fullName>
    </submittedName>
</protein>
<dbReference type="Proteomes" id="UP000292535">
    <property type="component" value="Unassembled WGS sequence"/>
</dbReference>
<comment type="caution">
    <text evidence="1">The sequence shown here is derived from an EMBL/GenBank/DDBJ whole genome shotgun (WGS) entry which is preliminary data.</text>
</comment>
<gene>
    <name evidence="1" type="ORF">PG2032B_1058</name>
</gene>
<evidence type="ECO:0000313" key="2">
    <source>
        <dbReference type="Proteomes" id="UP000292535"/>
    </source>
</evidence>
<reference evidence="1 2" key="1">
    <citation type="submission" date="2018-12" db="EMBL/GenBank/DDBJ databases">
        <title>Unveiling genomic diversity among members of the Bifidobacterium pseudolongum species, a widely distributed gut commensal of the animal kingdom.</title>
        <authorList>
            <person name="Lugli G.A."/>
            <person name="Duranti S."/>
            <person name="Albert K."/>
            <person name="Mancabelli L."/>
            <person name="Napoli S."/>
            <person name="Viappiani A."/>
            <person name="Anzalone R."/>
            <person name="Longhi G."/>
            <person name="Milani C."/>
            <person name="Turroni F."/>
            <person name="Alessandri G."/>
            <person name="Sela D.A."/>
            <person name="Van Sinderen D."/>
            <person name="Ventura M."/>
        </authorList>
    </citation>
    <scope>NUCLEOTIDE SEQUENCE [LARGE SCALE GENOMIC DNA]</scope>
    <source>
        <strain evidence="1 2">2032B</strain>
    </source>
</reference>
<accession>A0A4Q5AEU1</accession>
<dbReference type="AlphaFoldDB" id="A0A4Q5AEU1"/>
<name>A0A4Q5AEU1_9BIFI</name>
<dbReference type="RefSeq" id="WP_129853667.1">
    <property type="nucleotide sequence ID" value="NZ_RYUQ01000002.1"/>
</dbReference>
<proteinExistence type="predicted"/>